<dbReference type="AlphaFoldDB" id="A0A1T4KI54"/>
<accession>A0A1T4KI54</accession>
<protein>
    <submittedName>
        <fullName evidence="1">Uncharacterized protein</fullName>
    </submittedName>
</protein>
<evidence type="ECO:0000313" key="2">
    <source>
        <dbReference type="Proteomes" id="UP000190449"/>
    </source>
</evidence>
<organism evidence="1 2">
    <name type="scientific">Fibrobacter intestinalis</name>
    <dbReference type="NCBI Taxonomy" id="28122"/>
    <lineage>
        <taxon>Bacteria</taxon>
        <taxon>Pseudomonadati</taxon>
        <taxon>Fibrobacterota</taxon>
        <taxon>Fibrobacteria</taxon>
        <taxon>Fibrobacterales</taxon>
        <taxon>Fibrobacteraceae</taxon>
        <taxon>Fibrobacter</taxon>
    </lineage>
</organism>
<sequence length="147" mass="16499">MIVMFQWRPKAFPNLGLFAKVCIFFMNDKELVDSITTAIREMRHKGVSIMIASQDPMSLPSEIIELSSIVIMHKFSSPAWVKHVQKAITALQTLTPTAMSSLTSGEAYLWANKATDRAFTQRPVKILIRPRVTKHGGDTINAMKLPL</sequence>
<dbReference type="SUPFAM" id="SSF52540">
    <property type="entry name" value="P-loop containing nucleoside triphosphate hydrolases"/>
    <property type="match status" value="1"/>
</dbReference>
<dbReference type="Gene3D" id="3.40.50.300">
    <property type="entry name" value="P-loop containing nucleotide triphosphate hydrolases"/>
    <property type="match status" value="1"/>
</dbReference>
<proteinExistence type="predicted"/>
<evidence type="ECO:0000313" key="1">
    <source>
        <dbReference type="EMBL" id="SJZ42100.1"/>
    </source>
</evidence>
<dbReference type="Proteomes" id="UP000190449">
    <property type="component" value="Unassembled WGS sequence"/>
</dbReference>
<gene>
    <name evidence="1" type="ORF">SAMN02745108_00518</name>
</gene>
<dbReference type="EMBL" id="FUWU01000005">
    <property type="protein sequence ID" value="SJZ42100.1"/>
    <property type="molecule type" value="Genomic_DNA"/>
</dbReference>
<dbReference type="STRING" id="28122.SAMN02745108_00518"/>
<reference evidence="1 2" key="1">
    <citation type="submission" date="2017-02" db="EMBL/GenBank/DDBJ databases">
        <authorList>
            <person name="Peterson S.W."/>
        </authorList>
    </citation>
    <scope>NUCLEOTIDE SEQUENCE [LARGE SCALE GENOMIC DNA]</scope>
    <source>
        <strain evidence="1 2">ATCC 43854</strain>
    </source>
</reference>
<dbReference type="InterPro" id="IPR027417">
    <property type="entry name" value="P-loop_NTPase"/>
</dbReference>
<name>A0A1T4KI54_9BACT</name>